<dbReference type="SUPFAM" id="SSF47661">
    <property type="entry name" value="t-snare proteins"/>
    <property type="match status" value="1"/>
</dbReference>
<proteinExistence type="predicted"/>
<accession>A0A8C2XY01</accession>
<feature type="region of interest" description="Disordered" evidence="1">
    <location>
        <begin position="720"/>
        <end position="808"/>
    </location>
</feature>
<evidence type="ECO:0000256" key="1">
    <source>
        <dbReference type="SAM" id="MobiDB-lite"/>
    </source>
</evidence>
<dbReference type="SMART" id="SM00503">
    <property type="entry name" value="SynN"/>
    <property type="match status" value="1"/>
</dbReference>
<feature type="region of interest" description="Disordered" evidence="1">
    <location>
        <begin position="1"/>
        <end position="27"/>
    </location>
</feature>
<evidence type="ECO:0000259" key="2">
    <source>
        <dbReference type="SMART" id="SM00503"/>
    </source>
</evidence>
<feature type="region of interest" description="Disordered" evidence="1">
    <location>
        <begin position="80"/>
        <end position="154"/>
    </location>
</feature>
<dbReference type="Pfam" id="PF13873">
    <property type="entry name" value="Myb_DNA-bind_5"/>
    <property type="match status" value="2"/>
</dbReference>
<dbReference type="Pfam" id="PF14523">
    <property type="entry name" value="Syntaxin_2"/>
    <property type="match status" value="1"/>
</dbReference>
<dbReference type="InterPro" id="IPR010989">
    <property type="entry name" value="SNARE"/>
</dbReference>
<dbReference type="Ensembl" id="ENSCHIT00010044075.1">
    <property type="protein sequence ID" value="ENSCHIP00010031320.1"/>
    <property type="gene ID" value="ENSCHIG00010022958.1"/>
</dbReference>
<dbReference type="PANTHER" id="PTHR23098:SF22">
    <property type="entry name" value="MYB-LIKE DOMAIN-CONTAINING PROTEIN"/>
    <property type="match status" value="1"/>
</dbReference>
<name>A0A8C2XY01_CAPHI</name>
<dbReference type="InterPro" id="IPR028002">
    <property type="entry name" value="Myb_DNA-bind_5"/>
</dbReference>
<dbReference type="FunFam" id="1.20.58.70:FF:000014">
    <property type="entry name" value="t-SNARE domain containing 1"/>
    <property type="match status" value="1"/>
</dbReference>
<feature type="compositionally biased region" description="Basic and acidic residues" evidence="1">
    <location>
        <begin position="756"/>
        <end position="765"/>
    </location>
</feature>
<sequence length="808" mass="86296">MSRVQPGATVSRGLEAEEAGHPGRCSPASCEKMSYGSIAGSGGLGSRGPFGGPSQQGYQPLECTKCWTKYGIRHFPCPSPESSLQDPCVGEDGDGDPGPAGTPRGPRARKRGPGVTPDGSGTPEPISLPAGPQKEPATRARGHMASTTRAKKRKPNFCPQETEVLVARVSKHHQLLFGTGLPRAEPARRYRVWSRILQAVNALGYCRRDLVDLKHKWRDLRAVVRRKLGELPGAPQALPLTPLEQAVAKTFSFQAPPSEGLGPEPRRATQMDPSDLQELFQETSANIFRINSNVTSLEQSLRSLGTPGDTQELRDSLHTVQQETNRTVAASASALKQTAELLRGCPRQEHLQLDRLKTQLSDAVQRYGVVQKKIAEKSRALLPTAQRGGKQQSPQAAFAELADDEKIFNGGDGVWSGHEQALLPEITEEDLEAIRLREEAILQIESDLLDVNQIIKDLASMVSEQGEAIGSSSSKASCGRSSSPEPAVAALLPGPGPHLRTKTRKPNFSPQETEVLVQRVARHYSLLFGALRGPPARKHRVWSKILQAVNALGYCRRDLGDVKHKWRDLRGVVRRKLAECPRTPAVLTPVERMVAETFTAPGTPGEGRAVKPLPNSIEAGLEAASSHTEAASELLAGASRHQPASQREGTVGTDKHGGLPGPGPPPRALRERAPPELTSTAGSTGRSPRAPRERAPLELTGTAGLSEAWPGLCRGKAELDITRRGPQSRSLISGEKQKAGGAAGSPSCPQGPPGQKDQHKPGLQKEEEDEETAAGGHPCPGTAGLEPGLPGARGRVGPVLWGDAALPS</sequence>
<dbReference type="GO" id="GO:0005634">
    <property type="term" value="C:nucleus"/>
    <property type="evidence" value="ECO:0007669"/>
    <property type="project" value="TreeGrafter"/>
</dbReference>
<dbReference type="AlphaFoldDB" id="A0A8C2XY01"/>
<protein>
    <recommendedName>
        <fullName evidence="2">Syntaxin N-terminal domain-containing protein</fullName>
    </recommendedName>
</protein>
<organism evidence="3">
    <name type="scientific">Capra hircus</name>
    <name type="common">Goat</name>
    <dbReference type="NCBI Taxonomy" id="9925"/>
    <lineage>
        <taxon>Eukaryota</taxon>
        <taxon>Metazoa</taxon>
        <taxon>Chordata</taxon>
        <taxon>Craniata</taxon>
        <taxon>Vertebrata</taxon>
        <taxon>Euteleostomi</taxon>
        <taxon>Mammalia</taxon>
        <taxon>Eutheria</taxon>
        <taxon>Laurasiatheria</taxon>
        <taxon>Artiodactyla</taxon>
        <taxon>Ruminantia</taxon>
        <taxon>Pecora</taxon>
        <taxon>Bovidae</taxon>
        <taxon>Caprinae</taxon>
        <taxon>Capra</taxon>
    </lineage>
</organism>
<feature type="region of interest" description="Disordered" evidence="1">
    <location>
        <begin position="638"/>
        <end position="703"/>
    </location>
</feature>
<dbReference type="PANTHER" id="PTHR23098">
    <property type="entry name" value="AGAP001331-PA-RELATED"/>
    <property type="match status" value="1"/>
</dbReference>
<reference evidence="3" key="2">
    <citation type="submission" date="2025-08" db="UniProtKB">
        <authorList>
            <consortium name="Ensembl"/>
        </authorList>
    </citation>
    <scope>IDENTIFICATION</scope>
</reference>
<dbReference type="GO" id="GO:0016192">
    <property type="term" value="P:vesicle-mediated transport"/>
    <property type="evidence" value="ECO:0007669"/>
    <property type="project" value="InterPro"/>
</dbReference>
<evidence type="ECO:0000313" key="3">
    <source>
        <dbReference type="Ensembl" id="ENSCHIP00010031320.1"/>
    </source>
</evidence>
<dbReference type="GO" id="GO:0016020">
    <property type="term" value="C:membrane"/>
    <property type="evidence" value="ECO:0007669"/>
    <property type="project" value="InterPro"/>
</dbReference>
<dbReference type="InterPro" id="IPR006011">
    <property type="entry name" value="Syntaxin_N"/>
</dbReference>
<feature type="domain" description="Syntaxin N-terminal" evidence="2">
    <location>
        <begin position="268"/>
        <end position="379"/>
    </location>
</feature>
<dbReference type="Gene3D" id="1.20.5.110">
    <property type="match status" value="1"/>
</dbReference>
<reference evidence="3" key="1">
    <citation type="submission" date="2019-03" db="EMBL/GenBank/DDBJ databases">
        <title>Genome sequencing and reference-guided assembly of Black Bengal Goat (Capra hircus).</title>
        <authorList>
            <person name="Siddiki A.Z."/>
            <person name="Baten A."/>
            <person name="Billah M."/>
            <person name="Alam M.A.U."/>
            <person name="Shawrob K.S.M."/>
            <person name="Saha S."/>
            <person name="Chowdhury M."/>
            <person name="Rahman A.H."/>
            <person name="Stear M."/>
            <person name="Miah G."/>
            <person name="Das G.B."/>
            <person name="Hossain M.M."/>
            <person name="Kumkum M."/>
            <person name="Islam M.S."/>
            <person name="Mollah A.M."/>
            <person name="Ahsan A."/>
            <person name="Tusar F."/>
            <person name="Khan M.K.I."/>
        </authorList>
    </citation>
    <scope>NUCLEOTIDE SEQUENCE [LARGE SCALE GENOMIC DNA]</scope>
</reference>
<dbReference type="Gene3D" id="1.20.58.70">
    <property type="match status" value="1"/>
</dbReference>